<keyword evidence="5" id="KW-1185">Reference proteome</keyword>
<evidence type="ECO:0000313" key="4">
    <source>
        <dbReference type="EMBL" id="MBA5761460.1"/>
    </source>
</evidence>
<dbReference type="Proteomes" id="UP000571701">
    <property type="component" value="Unassembled WGS sequence"/>
</dbReference>
<name>A0A7W2FNN9_9VIBR</name>
<sequence length="213" mass="23639">MRIALLALLIPLAPSFAFADIHPYAGVNLGIGGIEGMDIEYNDLNYSQESGKFSWGVNSGFLLDSNISDKFQYGAEISYTSYATNKNEIEGISFDYDGYNIALMGVARYQLFESWSVMSKLGLAHTVQEVGIKVHRRNESRTVSESEILPKIGIELAYNATENLDILFGIDHIFGDEIKTFKRGSDLNEQGLLKNSSDVASVSTMYLGLKYNF</sequence>
<dbReference type="RefSeq" id="WP_182106670.1">
    <property type="nucleotide sequence ID" value="NZ_JACFYF010000001.1"/>
</dbReference>
<dbReference type="Gene3D" id="2.40.160.20">
    <property type="match status" value="1"/>
</dbReference>
<keyword evidence="1 2" id="KW-0732">Signal</keyword>
<feature type="chain" id="PRO_5031088225" evidence="2">
    <location>
        <begin position="20"/>
        <end position="213"/>
    </location>
</feature>
<dbReference type="InterPro" id="IPR011250">
    <property type="entry name" value="OMP/PagP_B-barrel"/>
</dbReference>
<evidence type="ECO:0000256" key="2">
    <source>
        <dbReference type="SAM" id="SignalP"/>
    </source>
</evidence>
<evidence type="ECO:0000313" key="5">
    <source>
        <dbReference type="Proteomes" id="UP000571701"/>
    </source>
</evidence>
<feature type="domain" description="Outer membrane protein beta-barrel" evidence="3">
    <location>
        <begin position="5"/>
        <end position="213"/>
    </location>
</feature>
<dbReference type="InterPro" id="IPR027385">
    <property type="entry name" value="Beta-barrel_OMP"/>
</dbReference>
<dbReference type="Pfam" id="PF13505">
    <property type="entry name" value="OMP_b-brl"/>
    <property type="match status" value="1"/>
</dbReference>
<comment type="caution">
    <text evidence="4">The sequence shown here is derived from an EMBL/GenBank/DDBJ whole genome shotgun (WGS) entry which is preliminary data.</text>
</comment>
<evidence type="ECO:0000259" key="3">
    <source>
        <dbReference type="Pfam" id="PF13505"/>
    </source>
</evidence>
<evidence type="ECO:0000256" key="1">
    <source>
        <dbReference type="ARBA" id="ARBA00022729"/>
    </source>
</evidence>
<accession>A0A7W2FNN9</accession>
<reference evidence="4 5" key="1">
    <citation type="submission" date="2020-07" db="EMBL/GenBank/DDBJ databases">
        <title>Vibrio marinisediminis sp. nov., isolated from marine sediment.</title>
        <authorList>
            <person name="Ji X."/>
        </authorList>
    </citation>
    <scope>NUCLEOTIDE SEQUENCE [LARGE SCALE GENOMIC DNA]</scope>
    <source>
        <strain evidence="4 5">404</strain>
    </source>
</reference>
<organism evidence="4 5">
    <name type="scientific">Vibrio marinisediminis</name>
    <dbReference type="NCBI Taxonomy" id="2758441"/>
    <lineage>
        <taxon>Bacteria</taxon>
        <taxon>Pseudomonadati</taxon>
        <taxon>Pseudomonadota</taxon>
        <taxon>Gammaproteobacteria</taxon>
        <taxon>Vibrionales</taxon>
        <taxon>Vibrionaceae</taxon>
        <taxon>Vibrio</taxon>
    </lineage>
</organism>
<proteinExistence type="predicted"/>
<dbReference type="AlphaFoldDB" id="A0A7W2FNN9"/>
<feature type="signal peptide" evidence="2">
    <location>
        <begin position="1"/>
        <end position="19"/>
    </location>
</feature>
<protein>
    <submittedName>
        <fullName evidence="4">Outer membrane beta-barrel protein</fullName>
    </submittedName>
</protein>
<dbReference type="EMBL" id="JACFYF010000001">
    <property type="protein sequence ID" value="MBA5761460.1"/>
    <property type="molecule type" value="Genomic_DNA"/>
</dbReference>
<gene>
    <name evidence="4" type="ORF">H2O73_03805</name>
</gene>
<dbReference type="SUPFAM" id="SSF56925">
    <property type="entry name" value="OMPA-like"/>
    <property type="match status" value="1"/>
</dbReference>